<feature type="domain" description="Flagellar basal-body/hook protein C-terminal" evidence="6">
    <location>
        <begin position="196"/>
        <end position="240"/>
    </location>
</feature>
<keyword evidence="8" id="KW-0282">Flagellum</keyword>
<feature type="domain" description="Flagellar basal body rod protein N-terminal" evidence="5">
    <location>
        <begin position="6"/>
        <end position="36"/>
    </location>
</feature>
<protein>
    <recommendedName>
        <fullName evidence="4">Flagellar basal-body rod protein FlgF</fullName>
    </recommendedName>
</protein>
<comment type="subunit">
    <text evidence="4">The basal body constitutes a major portion of the flagellar organelle and consists of five rings (E,L,P,S, and M) mounted on a central rod. The rod consists of about 26 subunits of FlgG in the distal portion, and FlgB, FlgC and FlgF are thought to build up the proximal portion of the rod with about 6 subunits each.</text>
</comment>
<name>A0AAW5QY18_9HYPH</name>
<evidence type="ECO:0000256" key="3">
    <source>
        <dbReference type="ARBA" id="ARBA00023143"/>
    </source>
</evidence>
<evidence type="ECO:0000256" key="1">
    <source>
        <dbReference type="ARBA" id="ARBA00004117"/>
    </source>
</evidence>
<evidence type="ECO:0000259" key="5">
    <source>
        <dbReference type="Pfam" id="PF00460"/>
    </source>
</evidence>
<comment type="subcellular location">
    <subcellularLocation>
        <location evidence="1 4">Bacterial flagellum basal body</location>
    </subcellularLocation>
</comment>
<gene>
    <name evidence="8" type="primary">flgF</name>
    <name evidence="8" type="ORF">MUB46_13250</name>
</gene>
<organism evidence="8 9">
    <name type="scientific">Microbaculum marinisediminis</name>
    <dbReference type="NCBI Taxonomy" id="2931392"/>
    <lineage>
        <taxon>Bacteria</taxon>
        <taxon>Pseudomonadati</taxon>
        <taxon>Pseudomonadota</taxon>
        <taxon>Alphaproteobacteria</taxon>
        <taxon>Hyphomicrobiales</taxon>
        <taxon>Tepidamorphaceae</taxon>
        <taxon>Microbaculum</taxon>
    </lineage>
</organism>
<evidence type="ECO:0000313" key="9">
    <source>
        <dbReference type="Proteomes" id="UP001320898"/>
    </source>
</evidence>
<dbReference type="GO" id="GO:0030694">
    <property type="term" value="C:bacterial-type flagellum basal body, rod"/>
    <property type="evidence" value="ECO:0007669"/>
    <property type="project" value="UniProtKB-UniRule"/>
</dbReference>
<dbReference type="PANTHER" id="PTHR30435:SF19">
    <property type="entry name" value="FLAGELLAR BASAL-BODY ROD PROTEIN FLGG"/>
    <property type="match status" value="1"/>
</dbReference>
<dbReference type="Pfam" id="PF06429">
    <property type="entry name" value="Flg_bbr_C"/>
    <property type="match status" value="1"/>
</dbReference>
<dbReference type="PANTHER" id="PTHR30435">
    <property type="entry name" value="FLAGELLAR PROTEIN"/>
    <property type="match status" value="1"/>
</dbReference>
<reference evidence="8 9" key="1">
    <citation type="submission" date="2022-04" db="EMBL/GenBank/DDBJ databases">
        <authorList>
            <person name="Ye Y.-Q."/>
            <person name="Du Z.-J."/>
        </authorList>
    </citation>
    <scope>NUCLEOTIDE SEQUENCE [LARGE SCALE GENOMIC DNA]</scope>
    <source>
        <strain evidence="8 9">A6E488</strain>
    </source>
</reference>
<evidence type="ECO:0000256" key="4">
    <source>
        <dbReference type="RuleBase" id="RU362116"/>
    </source>
</evidence>
<evidence type="ECO:0000259" key="6">
    <source>
        <dbReference type="Pfam" id="PF06429"/>
    </source>
</evidence>
<feature type="domain" description="Flagellar hook protein FlgE/F/G-like D1" evidence="7">
    <location>
        <begin position="89"/>
        <end position="153"/>
    </location>
</feature>
<dbReference type="NCBIfam" id="TIGR03506">
    <property type="entry name" value="FlgEFG_subfam"/>
    <property type="match status" value="1"/>
</dbReference>
<dbReference type="RefSeq" id="WP_261616400.1">
    <property type="nucleotide sequence ID" value="NZ_JALIDZ010000005.1"/>
</dbReference>
<dbReference type="Proteomes" id="UP001320898">
    <property type="component" value="Unassembled WGS sequence"/>
</dbReference>
<dbReference type="InterPro" id="IPR019776">
    <property type="entry name" value="Flagellar_basal_body_rod_CS"/>
</dbReference>
<dbReference type="GO" id="GO:0071978">
    <property type="term" value="P:bacterial-type flagellum-dependent swarming motility"/>
    <property type="evidence" value="ECO:0007669"/>
    <property type="project" value="TreeGrafter"/>
</dbReference>
<keyword evidence="8" id="KW-0969">Cilium</keyword>
<dbReference type="NCBIfam" id="TIGR02490">
    <property type="entry name" value="flgF"/>
    <property type="match status" value="1"/>
</dbReference>
<keyword evidence="3 4" id="KW-0975">Bacterial flagellum</keyword>
<evidence type="ECO:0000259" key="7">
    <source>
        <dbReference type="Pfam" id="PF22692"/>
    </source>
</evidence>
<keyword evidence="9" id="KW-1185">Reference proteome</keyword>
<evidence type="ECO:0000313" key="8">
    <source>
        <dbReference type="EMBL" id="MCT8972827.1"/>
    </source>
</evidence>
<dbReference type="Pfam" id="PF22692">
    <property type="entry name" value="LlgE_F_G_D1"/>
    <property type="match status" value="1"/>
</dbReference>
<proteinExistence type="inferred from homology"/>
<comment type="similarity">
    <text evidence="2 4">Belongs to the flagella basal body rod proteins family.</text>
</comment>
<dbReference type="InterPro" id="IPR020013">
    <property type="entry name" value="Flagellar_FlgE/F/G"/>
</dbReference>
<dbReference type="InterPro" id="IPR037925">
    <property type="entry name" value="FlgE/F/G-like"/>
</dbReference>
<dbReference type="PROSITE" id="PS00588">
    <property type="entry name" value="FLAGELLA_BB_ROD"/>
    <property type="match status" value="1"/>
</dbReference>
<dbReference type="AlphaFoldDB" id="A0AAW5QY18"/>
<dbReference type="SUPFAM" id="SSF117143">
    <property type="entry name" value="Flagellar hook protein flgE"/>
    <property type="match status" value="1"/>
</dbReference>
<comment type="caution">
    <text evidence="8">The sequence shown here is derived from an EMBL/GenBank/DDBJ whole genome shotgun (WGS) entry which is preliminary data.</text>
</comment>
<dbReference type="Pfam" id="PF00460">
    <property type="entry name" value="Flg_bb_rod"/>
    <property type="match status" value="1"/>
</dbReference>
<dbReference type="InterPro" id="IPR001444">
    <property type="entry name" value="Flag_bb_rod_N"/>
</dbReference>
<evidence type="ECO:0000256" key="2">
    <source>
        <dbReference type="ARBA" id="ARBA00009677"/>
    </source>
</evidence>
<keyword evidence="8" id="KW-0966">Cell projection</keyword>
<dbReference type="InterPro" id="IPR012836">
    <property type="entry name" value="FlgF"/>
</dbReference>
<dbReference type="InterPro" id="IPR053967">
    <property type="entry name" value="LlgE_F_G-like_D1"/>
</dbReference>
<accession>A0AAW5QY18</accession>
<sequence>MQDNTLLVSLSRQVALRRQMDVIANNLANLETGGFKSSDVLFEEYLMPKAEASDALPGDRDISYVIDRGTLQDFAPGPIQQTGNPLDVAIDGEGWFVVQTPAGERYTRNGAFLLDNEGALVTAEGHRVMGDGGVITFDERDGAVAIAADGTVSTKAGEKGRLRVAVFDDDAILQPEGSSLFSAPVQPQTANDATVRQGMVEGSNVQPIVEMTRMIEVTRAYTSLSSMLERMDDMRRNAISVLAVIQ</sequence>
<dbReference type="InterPro" id="IPR010930">
    <property type="entry name" value="Flg_bb/hook_C_dom"/>
</dbReference>
<dbReference type="EMBL" id="JALIDZ010000005">
    <property type="protein sequence ID" value="MCT8972827.1"/>
    <property type="molecule type" value="Genomic_DNA"/>
</dbReference>